<evidence type="ECO:0000256" key="3">
    <source>
        <dbReference type="PROSITE-ProRule" id="PRU00169"/>
    </source>
</evidence>
<organism evidence="5 6">
    <name type="scientific">Balneicella halophila</name>
    <dbReference type="NCBI Taxonomy" id="1537566"/>
    <lineage>
        <taxon>Bacteria</taxon>
        <taxon>Pseudomonadati</taxon>
        <taxon>Bacteroidota</taxon>
        <taxon>Bacteroidia</taxon>
        <taxon>Bacteroidales</taxon>
        <taxon>Balneicellaceae</taxon>
        <taxon>Balneicella</taxon>
    </lineage>
</organism>
<accession>A0A7L4US45</accession>
<keyword evidence="1 3" id="KW-0597">Phosphoprotein</keyword>
<dbReference type="RefSeq" id="WP_116495783.1">
    <property type="nucleotide sequence ID" value="NZ_QENZ01000003.1"/>
</dbReference>
<comment type="caution">
    <text evidence="5">The sequence shown here is derived from an EMBL/GenBank/DDBJ whole genome shotgun (WGS) entry which is preliminary data.</text>
</comment>
<evidence type="ECO:0000256" key="2">
    <source>
        <dbReference type="ARBA" id="ARBA00023012"/>
    </source>
</evidence>
<dbReference type="CDD" id="cd00156">
    <property type="entry name" value="REC"/>
    <property type="match status" value="1"/>
</dbReference>
<dbReference type="InterPro" id="IPR017850">
    <property type="entry name" value="Alkaline_phosphatase_core_sf"/>
</dbReference>
<dbReference type="EMBL" id="QENZ01000003">
    <property type="protein sequence ID" value="PVX52241.1"/>
    <property type="molecule type" value="Genomic_DNA"/>
</dbReference>
<sequence length="520" mass="60578">MIKGKLLWVDDEIDLLKAYIIFLEEKGYELTLINNGADAIDRVREEKFDLVLLDESMPGLSGLEVLEELKKIRTGMPVVMITKNEEEGLMDEAIGSKIADYLLKPVNPKQILHSIKKQLDGKRLVSERTTSSYQKEFTQLGMKINDCRTFDDWTKVYRDLVYWELELQRSGVSEMEEILSMQRTEANRLYGRFIKENYLEWMSGRAEDAPLTSANIFKEKLFPRINDGEKCVVVLLDNLRFDQWRTLYRDVINEYYSIEEEVVFSSILPTATHYARNAMFAGLMPRDIEGIMPDFWVNDDEDEGKNLYEDRLLETQVNRLAPGKTLNYQKVLNMKKEKQVYDNLTQILDDDVVILVYNFIDILSHSRTENNTLRELSKDEKGYRDIVKSWFKNSQLLETIKELASQKIKLIITTDHGSVKVDKPQIVQGLKEVNTNLRYKQGKHLKYDPKKVFAVTDPIEAKLPQVNVSSKYLFALDDDFFAYPNNMNHYVGYYKDTFQHGGVSLEEMLVPFVVLEPNRK</sequence>
<dbReference type="AlphaFoldDB" id="A0A7L4US45"/>
<dbReference type="Gene3D" id="3.40.50.2300">
    <property type="match status" value="1"/>
</dbReference>
<dbReference type="PANTHER" id="PTHR44591">
    <property type="entry name" value="STRESS RESPONSE REGULATOR PROTEIN 1"/>
    <property type="match status" value="1"/>
</dbReference>
<proteinExistence type="predicted"/>
<feature type="domain" description="Response regulatory" evidence="4">
    <location>
        <begin position="5"/>
        <end position="119"/>
    </location>
</feature>
<dbReference type="InterPro" id="IPR001789">
    <property type="entry name" value="Sig_transdc_resp-reg_receiver"/>
</dbReference>
<evidence type="ECO:0000256" key="1">
    <source>
        <dbReference type="ARBA" id="ARBA00022553"/>
    </source>
</evidence>
<dbReference type="PROSITE" id="PS50110">
    <property type="entry name" value="RESPONSE_REGULATORY"/>
    <property type="match status" value="1"/>
</dbReference>
<gene>
    <name evidence="5" type="ORF">C7377_0548</name>
</gene>
<keyword evidence="6" id="KW-1185">Reference proteome</keyword>
<evidence type="ECO:0000259" key="4">
    <source>
        <dbReference type="PROSITE" id="PS50110"/>
    </source>
</evidence>
<evidence type="ECO:0000313" key="5">
    <source>
        <dbReference type="EMBL" id="PVX52241.1"/>
    </source>
</evidence>
<dbReference type="InterPro" id="IPR050595">
    <property type="entry name" value="Bact_response_regulator"/>
</dbReference>
<dbReference type="SMART" id="SM00448">
    <property type="entry name" value="REC"/>
    <property type="match status" value="1"/>
</dbReference>
<dbReference type="GO" id="GO:0000160">
    <property type="term" value="P:phosphorelay signal transduction system"/>
    <property type="evidence" value="ECO:0007669"/>
    <property type="project" value="UniProtKB-KW"/>
</dbReference>
<dbReference type="OrthoDB" id="9813025at2"/>
<protein>
    <submittedName>
        <fullName evidence="5">Response regulator receiver domain-containing protein</fullName>
    </submittedName>
</protein>
<dbReference type="Pfam" id="PF00072">
    <property type="entry name" value="Response_reg"/>
    <property type="match status" value="1"/>
</dbReference>
<name>A0A7L4US45_BALHA</name>
<dbReference type="PANTHER" id="PTHR44591:SF14">
    <property type="entry name" value="PROTEIN PILG"/>
    <property type="match status" value="1"/>
</dbReference>
<reference evidence="5 6" key="1">
    <citation type="submission" date="2018-05" db="EMBL/GenBank/DDBJ databases">
        <title>Genomic Encyclopedia of Type Strains, Phase IV (KMG-IV): sequencing the most valuable type-strain genomes for metagenomic binning, comparative biology and taxonomic classification.</title>
        <authorList>
            <person name="Goeker M."/>
        </authorList>
    </citation>
    <scope>NUCLEOTIDE SEQUENCE [LARGE SCALE GENOMIC DNA]</scope>
    <source>
        <strain evidence="5 6">DSM 28579</strain>
    </source>
</reference>
<keyword evidence="2" id="KW-0902">Two-component regulatory system</keyword>
<evidence type="ECO:0000313" key="6">
    <source>
        <dbReference type="Proteomes" id="UP000251835"/>
    </source>
</evidence>
<dbReference type="Pfam" id="PF08665">
    <property type="entry name" value="PglZ"/>
    <property type="match status" value="1"/>
</dbReference>
<dbReference type="SUPFAM" id="SSF52172">
    <property type="entry name" value="CheY-like"/>
    <property type="match status" value="1"/>
</dbReference>
<dbReference type="Proteomes" id="UP000251835">
    <property type="component" value="Unassembled WGS sequence"/>
</dbReference>
<dbReference type="InterPro" id="IPR011006">
    <property type="entry name" value="CheY-like_superfamily"/>
</dbReference>
<feature type="modified residue" description="4-aspartylphosphate" evidence="3">
    <location>
        <position position="54"/>
    </location>
</feature>
<dbReference type="Gene3D" id="3.40.720.10">
    <property type="entry name" value="Alkaline Phosphatase, subunit A"/>
    <property type="match status" value="1"/>
</dbReference>
<dbReference type="SUPFAM" id="SSF53649">
    <property type="entry name" value="Alkaline phosphatase-like"/>
    <property type="match status" value="1"/>
</dbReference>